<feature type="compositionally biased region" description="Pro residues" evidence="3">
    <location>
        <begin position="153"/>
        <end position="180"/>
    </location>
</feature>
<sequence>MKQDNKRVGSRSPSPRAGRDRVERISLKKERPAPYHRNGRDHPPGGRARNPPFPRVFVNNIPYEEKWQAIKDLFRSKVGEVTYVELFMQDKGKSRGYGVIEFKDKETCHKAVELMNRYEINNRKIVVREDFHGDLVRKNLERDGHPRPHDMRGPPPMHNMPPPMGGHQGPMPPMPPPMGRPGPMGKTVFVANLDYKVTYSKVKEVFQLAGKVVKVELMLDKDNKSRGMATVTYEEPMEAAQAISMLNNQRLYDRIMIVKMDKDNSKEKKLELPSGLAGIGPGISRNPPRPDMAICVYADTKTYININYKGVGGMGDVPSLAGGLPGLAGLGLPGSLAAVTDLMKVSYFFSFYFLSFVTLIDRIITVLVVGNSTAGGLGLGGLASLAGINDITKHLGLRDPMDQRMLQDQRNRLLAATRGFSERDRIEIVPGTTVFVRNLPYSLTWQKLRDKFTRCGHVLFAEIKMDNGKSRGFGNVRFETVEQAQAAVRYFNGAEIEGRNIDVHVDNRG</sequence>
<dbReference type="InterPro" id="IPR000504">
    <property type="entry name" value="RRM_dom"/>
</dbReference>
<dbReference type="SMART" id="SM00360">
    <property type="entry name" value="RRM"/>
    <property type="match status" value="3"/>
</dbReference>
<dbReference type="FunFam" id="3.30.70.330:FF:000034">
    <property type="entry name" value="heterogeneous nuclear ribonucleoprotein M isoform X1"/>
    <property type="match status" value="1"/>
</dbReference>
<evidence type="ECO:0000259" key="4">
    <source>
        <dbReference type="PROSITE" id="PS50102"/>
    </source>
</evidence>
<dbReference type="AlphaFoldDB" id="F6QST8"/>
<dbReference type="SUPFAM" id="SSF54928">
    <property type="entry name" value="RNA-binding domain, RBD"/>
    <property type="match status" value="3"/>
</dbReference>
<evidence type="ECO:0000256" key="2">
    <source>
        <dbReference type="PROSITE-ProRule" id="PRU00176"/>
    </source>
</evidence>
<dbReference type="Ensembl" id="ENSCINT00000029143.2">
    <property type="protein sequence ID" value="ENSCINP00000028897.2"/>
    <property type="gene ID" value="ENSCING00000003046.3"/>
</dbReference>
<accession>F6QST8</accession>
<dbReference type="Pfam" id="PF00076">
    <property type="entry name" value="RRM_1"/>
    <property type="match status" value="3"/>
</dbReference>
<dbReference type="HOGENOM" id="CLU_019566_1_0_1"/>
<evidence type="ECO:0000313" key="5">
    <source>
        <dbReference type="Ensembl" id="ENSCINP00000028897.2"/>
    </source>
</evidence>
<evidence type="ECO:0000313" key="6">
    <source>
        <dbReference type="Proteomes" id="UP000008144"/>
    </source>
</evidence>
<evidence type="ECO:0000256" key="1">
    <source>
        <dbReference type="ARBA" id="ARBA00022884"/>
    </source>
</evidence>
<dbReference type="GeneTree" id="ENSGT00940000168568"/>
<feature type="domain" description="RRM" evidence="4">
    <location>
        <begin position="54"/>
        <end position="132"/>
    </location>
</feature>
<dbReference type="GO" id="GO:0005634">
    <property type="term" value="C:nucleus"/>
    <property type="evidence" value="ECO:0000318"/>
    <property type="project" value="GO_Central"/>
</dbReference>
<reference evidence="6" key="1">
    <citation type="journal article" date="2002" name="Science">
        <title>The draft genome of Ciona intestinalis: insights into chordate and vertebrate origins.</title>
        <authorList>
            <person name="Dehal P."/>
            <person name="Satou Y."/>
            <person name="Campbell R.K."/>
            <person name="Chapman J."/>
            <person name="Degnan B."/>
            <person name="De Tomaso A."/>
            <person name="Davidson B."/>
            <person name="Di Gregorio A."/>
            <person name="Gelpke M."/>
            <person name="Goodstein D.M."/>
            <person name="Harafuji N."/>
            <person name="Hastings K.E."/>
            <person name="Ho I."/>
            <person name="Hotta K."/>
            <person name="Huang W."/>
            <person name="Kawashima T."/>
            <person name="Lemaire P."/>
            <person name="Martinez D."/>
            <person name="Meinertzhagen I.A."/>
            <person name="Necula S."/>
            <person name="Nonaka M."/>
            <person name="Putnam N."/>
            <person name="Rash S."/>
            <person name="Saiga H."/>
            <person name="Satake M."/>
            <person name="Terry A."/>
            <person name="Yamada L."/>
            <person name="Wang H.G."/>
            <person name="Awazu S."/>
            <person name="Azumi K."/>
            <person name="Boore J."/>
            <person name="Branno M."/>
            <person name="Chin-Bow S."/>
            <person name="DeSantis R."/>
            <person name="Doyle S."/>
            <person name="Francino P."/>
            <person name="Keys D.N."/>
            <person name="Haga S."/>
            <person name="Hayashi H."/>
            <person name="Hino K."/>
            <person name="Imai K.S."/>
            <person name="Inaba K."/>
            <person name="Kano S."/>
            <person name="Kobayashi K."/>
            <person name="Kobayashi M."/>
            <person name="Lee B.I."/>
            <person name="Makabe K.W."/>
            <person name="Manohar C."/>
            <person name="Matassi G."/>
            <person name="Medina M."/>
            <person name="Mochizuki Y."/>
            <person name="Mount S."/>
            <person name="Morishita T."/>
            <person name="Miura S."/>
            <person name="Nakayama A."/>
            <person name="Nishizaka S."/>
            <person name="Nomoto H."/>
            <person name="Ohta F."/>
            <person name="Oishi K."/>
            <person name="Rigoutsos I."/>
            <person name="Sano M."/>
            <person name="Sasaki A."/>
            <person name="Sasakura Y."/>
            <person name="Shoguchi E."/>
            <person name="Shin-i T."/>
            <person name="Spagnuolo A."/>
            <person name="Stainier D."/>
            <person name="Suzuki M.M."/>
            <person name="Tassy O."/>
            <person name="Takatori N."/>
            <person name="Tokuoka M."/>
            <person name="Yagi K."/>
            <person name="Yoshizaki F."/>
            <person name="Wada S."/>
            <person name="Zhang C."/>
            <person name="Hyatt P.D."/>
            <person name="Larimer F."/>
            <person name="Detter C."/>
            <person name="Doggett N."/>
            <person name="Glavina T."/>
            <person name="Hawkins T."/>
            <person name="Richardson P."/>
            <person name="Lucas S."/>
            <person name="Kohara Y."/>
            <person name="Levine M."/>
            <person name="Satoh N."/>
            <person name="Rokhsar D.S."/>
        </authorList>
    </citation>
    <scope>NUCLEOTIDE SEQUENCE [LARGE SCALE GENOMIC DNA]</scope>
</reference>
<evidence type="ECO:0000256" key="3">
    <source>
        <dbReference type="SAM" id="MobiDB-lite"/>
    </source>
</evidence>
<dbReference type="PANTHER" id="PTHR23003">
    <property type="entry name" value="RNA RECOGNITION MOTIF RRM DOMAIN CONTAINING PROTEIN"/>
    <property type="match status" value="1"/>
</dbReference>
<dbReference type="Proteomes" id="UP000008144">
    <property type="component" value="Unassembled WGS sequence"/>
</dbReference>
<feature type="domain" description="RRM" evidence="4">
    <location>
        <begin position="186"/>
        <end position="263"/>
    </location>
</feature>
<feature type="domain" description="RRM" evidence="4">
    <location>
        <begin position="432"/>
        <end position="508"/>
    </location>
</feature>
<dbReference type="Gene3D" id="3.30.70.330">
    <property type="match status" value="3"/>
</dbReference>
<dbReference type="OMA" id="ERITIWL"/>
<dbReference type="GO" id="GO:1990904">
    <property type="term" value="C:ribonucleoprotein complex"/>
    <property type="evidence" value="ECO:0000318"/>
    <property type="project" value="GO_Central"/>
</dbReference>
<dbReference type="InParanoid" id="F6QST8"/>
<dbReference type="InterPro" id="IPR012677">
    <property type="entry name" value="Nucleotide-bd_a/b_plait_sf"/>
</dbReference>
<reference evidence="5" key="2">
    <citation type="submission" date="2025-08" db="UniProtKB">
        <authorList>
            <consortium name="Ensembl"/>
        </authorList>
    </citation>
    <scope>IDENTIFICATION</scope>
</reference>
<dbReference type="STRING" id="7719.ENSCINP00000028897"/>
<keyword evidence="6" id="KW-1185">Reference proteome</keyword>
<dbReference type="InterPro" id="IPR050374">
    <property type="entry name" value="RRT5_SRSF_SR"/>
</dbReference>
<dbReference type="InterPro" id="IPR035979">
    <property type="entry name" value="RBD_domain_sf"/>
</dbReference>
<proteinExistence type="predicted"/>
<dbReference type="PROSITE" id="PS50102">
    <property type="entry name" value="RRM"/>
    <property type="match status" value="3"/>
</dbReference>
<keyword evidence="1 2" id="KW-0694">RNA-binding</keyword>
<dbReference type="CDD" id="cd12385">
    <property type="entry name" value="RRM1_hnRNPM_like"/>
    <property type="match status" value="1"/>
</dbReference>
<dbReference type="FunFam" id="3.30.70.330:FF:001213">
    <property type="entry name" value="heterogeneous nuclear ribonucleoprotein M isoform X2"/>
    <property type="match status" value="1"/>
</dbReference>
<protein>
    <recommendedName>
        <fullName evidence="4">RRM domain-containing protein</fullName>
    </recommendedName>
</protein>
<name>F6QST8_CIOIN</name>
<dbReference type="PANTHER" id="PTHR23003:SF3">
    <property type="entry name" value="FI21236P1-RELATED"/>
    <property type="match status" value="1"/>
</dbReference>
<feature type="compositionally biased region" description="Basic and acidic residues" evidence="3">
    <location>
        <begin position="17"/>
        <end position="44"/>
    </location>
</feature>
<dbReference type="GO" id="GO:0005737">
    <property type="term" value="C:cytoplasm"/>
    <property type="evidence" value="ECO:0000318"/>
    <property type="project" value="GO_Central"/>
</dbReference>
<reference evidence="5" key="3">
    <citation type="submission" date="2025-09" db="UniProtKB">
        <authorList>
            <consortium name="Ensembl"/>
        </authorList>
    </citation>
    <scope>IDENTIFICATION</scope>
</reference>
<feature type="region of interest" description="Disordered" evidence="3">
    <location>
        <begin position="139"/>
        <end position="180"/>
    </location>
</feature>
<dbReference type="FunFam" id="3.30.70.330:FF:001053">
    <property type="entry name" value="Protein CBG12231"/>
    <property type="match status" value="1"/>
</dbReference>
<dbReference type="FunCoup" id="F6QST8">
    <property type="interactions" value="592"/>
</dbReference>
<dbReference type="GO" id="GO:0003729">
    <property type="term" value="F:mRNA binding"/>
    <property type="evidence" value="ECO:0000318"/>
    <property type="project" value="GO_Central"/>
</dbReference>
<organism evidence="5 6">
    <name type="scientific">Ciona intestinalis</name>
    <name type="common">Transparent sea squirt</name>
    <name type="synonym">Ascidia intestinalis</name>
    <dbReference type="NCBI Taxonomy" id="7719"/>
    <lineage>
        <taxon>Eukaryota</taxon>
        <taxon>Metazoa</taxon>
        <taxon>Chordata</taxon>
        <taxon>Tunicata</taxon>
        <taxon>Ascidiacea</taxon>
        <taxon>Phlebobranchia</taxon>
        <taxon>Cionidae</taxon>
        <taxon>Ciona</taxon>
    </lineage>
</organism>
<feature type="region of interest" description="Disordered" evidence="3">
    <location>
        <begin position="1"/>
        <end position="53"/>
    </location>
</feature>
<feature type="compositionally biased region" description="Basic and acidic residues" evidence="3">
    <location>
        <begin position="139"/>
        <end position="152"/>
    </location>
</feature>